<evidence type="ECO:0000313" key="4">
    <source>
        <dbReference type="EMBL" id="WCT72422.1"/>
    </source>
</evidence>
<gene>
    <name evidence="4" type="ORF">PQ455_12325</name>
</gene>
<protein>
    <submittedName>
        <fullName evidence="4">CocE/NonD family hydrolase</fullName>
    </submittedName>
</protein>
<dbReference type="NCBIfam" id="TIGR00976">
    <property type="entry name" value="CocE_NonD"/>
    <property type="match status" value="1"/>
</dbReference>
<reference evidence="4 5" key="1">
    <citation type="submission" date="2023-02" db="EMBL/GenBank/DDBJ databases">
        <title>Genome sequence of Sphingomonas naphthae.</title>
        <authorList>
            <person name="Kim S."/>
            <person name="Heo J."/>
            <person name="Kwon S.-W."/>
        </authorList>
    </citation>
    <scope>NUCLEOTIDE SEQUENCE [LARGE SCALE GENOMIC DNA]</scope>
    <source>
        <strain evidence="4 5">KACC 18716</strain>
    </source>
</reference>
<dbReference type="Pfam" id="PF02129">
    <property type="entry name" value="Peptidase_S15"/>
    <property type="match status" value="1"/>
</dbReference>
<organism evidence="4 5">
    <name type="scientific">Sphingomonas naphthae</name>
    <dbReference type="NCBI Taxonomy" id="1813468"/>
    <lineage>
        <taxon>Bacteria</taxon>
        <taxon>Pseudomonadati</taxon>
        <taxon>Pseudomonadota</taxon>
        <taxon>Alphaproteobacteria</taxon>
        <taxon>Sphingomonadales</taxon>
        <taxon>Sphingomonadaceae</taxon>
        <taxon>Sphingomonas</taxon>
    </lineage>
</organism>
<dbReference type="Gene3D" id="3.40.50.1820">
    <property type="entry name" value="alpha/beta hydrolase"/>
    <property type="match status" value="1"/>
</dbReference>
<dbReference type="GO" id="GO:0016787">
    <property type="term" value="F:hydrolase activity"/>
    <property type="evidence" value="ECO:0007669"/>
    <property type="project" value="UniProtKB-KW"/>
</dbReference>
<proteinExistence type="predicted"/>
<dbReference type="InterPro" id="IPR029058">
    <property type="entry name" value="AB_hydrolase_fold"/>
</dbReference>
<accession>A0ABY7TGR5</accession>
<dbReference type="InterPro" id="IPR013736">
    <property type="entry name" value="Xaa-Pro_dipept_C"/>
</dbReference>
<evidence type="ECO:0000313" key="5">
    <source>
        <dbReference type="Proteomes" id="UP001220395"/>
    </source>
</evidence>
<dbReference type="InterPro" id="IPR000383">
    <property type="entry name" value="Xaa-Pro-like_dom"/>
</dbReference>
<dbReference type="Pfam" id="PF08530">
    <property type="entry name" value="PepX_C"/>
    <property type="match status" value="1"/>
</dbReference>
<dbReference type="SMART" id="SM00939">
    <property type="entry name" value="PepX_C"/>
    <property type="match status" value="1"/>
</dbReference>
<dbReference type="RefSeq" id="WP_273686383.1">
    <property type="nucleotide sequence ID" value="NZ_CP117411.1"/>
</dbReference>
<feature type="domain" description="Xaa-Pro dipeptidyl-peptidase C-terminal" evidence="3">
    <location>
        <begin position="341"/>
        <end position="579"/>
    </location>
</feature>
<feature type="signal peptide" evidence="2">
    <location>
        <begin position="1"/>
        <end position="28"/>
    </location>
</feature>
<evidence type="ECO:0000256" key="2">
    <source>
        <dbReference type="SAM" id="SignalP"/>
    </source>
</evidence>
<keyword evidence="1 4" id="KW-0378">Hydrolase</keyword>
<feature type="chain" id="PRO_5046526599" evidence="2">
    <location>
        <begin position="29"/>
        <end position="587"/>
    </location>
</feature>
<keyword evidence="5" id="KW-1185">Reference proteome</keyword>
<name>A0ABY7TGR5_9SPHN</name>
<dbReference type="Gene3D" id="2.60.120.260">
    <property type="entry name" value="Galactose-binding domain-like"/>
    <property type="match status" value="1"/>
</dbReference>
<dbReference type="InterPro" id="IPR005674">
    <property type="entry name" value="CocE/Ser_esterase"/>
</dbReference>
<dbReference type="SUPFAM" id="SSF49785">
    <property type="entry name" value="Galactose-binding domain-like"/>
    <property type="match status" value="1"/>
</dbReference>
<evidence type="ECO:0000256" key="1">
    <source>
        <dbReference type="ARBA" id="ARBA00022801"/>
    </source>
</evidence>
<dbReference type="Proteomes" id="UP001220395">
    <property type="component" value="Chromosome"/>
</dbReference>
<dbReference type="InterPro" id="IPR008979">
    <property type="entry name" value="Galactose-bd-like_sf"/>
</dbReference>
<keyword evidence="2" id="KW-0732">Signal</keyword>
<dbReference type="SUPFAM" id="SSF53474">
    <property type="entry name" value="alpha/beta-Hydrolases"/>
    <property type="match status" value="1"/>
</dbReference>
<sequence>MAYRPFLALTLAAAGLSTALALIPPAVAADAAPAPLPASFGHYQPAEPYDGISTHTFYLPMRDGVKLAVRVERPMKAGKVVEEKLPVVWHHTLSVSQEDRDGTGERVSTFRQVSKLVPYGYVVVQVARRGNGQSLGERRGYHDRNEAQDAYDITQWLAAQPWSDGKVGIYGCSNTGDAAMHALTMRPPALKAAFAGCFSWQKYDAFRRGGIFAQWGTGPTRTIADDLAIPPVETDPDKVLLKQAAEEHQRSTPLFELWKSLPFRDSFAPLVASRFWAEGSAGNYADQIRRSGVALYIMGGWFDELRDQGLITHLNVPGSRVIIGPWKHCNNDGFALLEEMHRFFDQHLKGIDTGIVREPAIHYYTVNADPKTAWRATDTWPLAATRPQTLALSGTMLGGKSTAKPRSFPARYDAKCPEAGSGSTVQPCHFAGSGASFTGAALKADTEVTGNAIANLWVASSGKDANVFAYLEDVAPDGTVTVVTEGRLRASLRKTATAPWKMPAGVPWHPSNGEDAMPLTPGEPVALSFDMLPTSWLFKAGHRIQITVTGSDHRERARDIDPAPAITLYGDEAHPSAVTLPVIPAGA</sequence>
<dbReference type="EMBL" id="CP117411">
    <property type="protein sequence ID" value="WCT72422.1"/>
    <property type="molecule type" value="Genomic_DNA"/>
</dbReference>
<dbReference type="Gene3D" id="1.10.3020.10">
    <property type="entry name" value="alpha-amino acid ester hydrolase ( Helical cap domain)"/>
    <property type="match status" value="1"/>
</dbReference>
<evidence type="ECO:0000259" key="3">
    <source>
        <dbReference type="SMART" id="SM00939"/>
    </source>
</evidence>